<dbReference type="AlphaFoldDB" id="A0ABC8L644"/>
<dbReference type="Proteomes" id="UP001642260">
    <property type="component" value="Unassembled WGS sequence"/>
</dbReference>
<name>A0ABC8L644_ERUVS</name>
<keyword evidence="2" id="KW-0812">Transmembrane</keyword>
<comment type="caution">
    <text evidence="3">The sequence shown here is derived from an EMBL/GenBank/DDBJ whole genome shotgun (WGS) entry which is preliminary data.</text>
</comment>
<evidence type="ECO:0000256" key="1">
    <source>
        <dbReference type="SAM" id="Coils"/>
    </source>
</evidence>
<gene>
    <name evidence="3" type="ORF">ERUC_LOCUS29371</name>
</gene>
<protein>
    <submittedName>
        <fullName evidence="3">Uncharacterized protein</fullName>
    </submittedName>
</protein>
<dbReference type="EMBL" id="CAKOAT010366265">
    <property type="protein sequence ID" value="CAH8363615.1"/>
    <property type="molecule type" value="Genomic_DNA"/>
</dbReference>
<proteinExistence type="predicted"/>
<evidence type="ECO:0000256" key="2">
    <source>
        <dbReference type="SAM" id="Phobius"/>
    </source>
</evidence>
<keyword evidence="4" id="KW-1185">Reference proteome</keyword>
<reference evidence="3 4" key="1">
    <citation type="submission" date="2022-03" db="EMBL/GenBank/DDBJ databases">
        <authorList>
            <person name="Macdonald S."/>
            <person name="Ahmed S."/>
            <person name="Newling K."/>
        </authorList>
    </citation>
    <scope>NUCLEOTIDE SEQUENCE [LARGE SCALE GENOMIC DNA]</scope>
</reference>
<feature type="transmembrane region" description="Helical" evidence="2">
    <location>
        <begin position="77"/>
        <end position="95"/>
    </location>
</feature>
<evidence type="ECO:0000313" key="4">
    <source>
        <dbReference type="Proteomes" id="UP001642260"/>
    </source>
</evidence>
<keyword evidence="1" id="KW-0175">Coiled coil</keyword>
<organism evidence="3 4">
    <name type="scientific">Eruca vesicaria subsp. sativa</name>
    <name type="common">Garden rocket</name>
    <name type="synonym">Eruca sativa</name>
    <dbReference type="NCBI Taxonomy" id="29727"/>
    <lineage>
        <taxon>Eukaryota</taxon>
        <taxon>Viridiplantae</taxon>
        <taxon>Streptophyta</taxon>
        <taxon>Embryophyta</taxon>
        <taxon>Tracheophyta</taxon>
        <taxon>Spermatophyta</taxon>
        <taxon>Magnoliopsida</taxon>
        <taxon>eudicotyledons</taxon>
        <taxon>Gunneridae</taxon>
        <taxon>Pentapetalae</taxon>
        <taxon>rosids</taxon>
        <taxon>malvids</taxon>
        <taxon>Brassicales</taxon>
        <taxon>Brassicaceae</taxon>
        <taxon>Brassiceae</taxon>
        <taxon>Eruca</taxon>
    </lineage>
</organism>
<evidence type="ECO:0000313" key="3">
    <source>
        <dbReference type="EMBL" id="CAH8363615.1"/>
    </source>
</evidence>
<keyword evidence="2" id="KW-0472">Membrane</keyword>
<keyword evidence="2" id="KW-1133">Transmembrane helix</keyword>
<feature type="coiled-coil region" evidence="1">
    <location>
        <begin position="40"/>
        <end position="74"/>
    </location>
</feature>
<accession>A0ABC8L644</accession>
<sequence>MKDKTHLFKWTDKSVVEEIDDFQDVFDVLLAYNCMFQSSLTTCESLLKRHVSKIEELEDAIASCQEKNMDFIRQLSVIKSMFVCCFVMVFMYLIYA</sequence>